<dbReference type="EMBL" id="NNRL01000168">
    <property type="protein sequence ID" value="OYR07895.1"/>
    <property type="molecule type" value="Genomic_DNA"/>
</dbReference>
<dbReference type="InterPro" id="IPR009091">
    <property type="entry name" value="RCC1/BLIP-II"/>
</dbReference>
<reference evidence="1 2" key="1">
    <citation type="submission" date="2017-07" db="EMBL/GenBank/DDBJ databases">
        <title>Phylogenetic study on the rhizospheric bacterium Ochrobactrum sp. A44.</title>
        <authorList>
            <person name="Krzyzanowska D.M."/>
            <person name="Ossowicki A."/>
            <person name="Rajewska M."/>
            <person name="Maciag T."/>
            <person name="Kaczynski Z."/>
            <person name="Czerwicka M."/>
            <person name="Jafra S."/>
        </authorList>
    </citation>
    <scope>NUCLEOTIDE SEQUENCE [LARGE SCALE GENOMIC DNA]</scope>
    <source>
        <strain evidence="1 2">OgA9a</strain>
    </source>
</reference>
<sequence length="1233" mass="128170">MAKNTKNTVLPLTDESTPPLAQLDIPTAVAVPFGDPDANLHAVGVNAVRDGLKVFVDPYQRMLVGDFIEVFWGAPDLPITSTTVDEYNINTRIGLNIPESSIQPGRVAPYYRLTALSTATAVASPCDIWVKFDIPGGVNPDHSTQENKNIAAPIVPPDVAESGVNKAGAQSGVEITIQPYLNMAEYDRIEFWWGGERIWVTVQPDDVGKPVRFTVNEAAILEAGDGEIALHYQIIDAALNPSDGWSLITRVMVTASNTQLGAPLVAEAVDGIVDLAILAGRDATVQVIAIGSEFTAGDTIELLWAGRDAGGAAVGYSTSRVLQNVPQVAQFSIPNAKVAAIAQGVAIVSYTLRKLDGRALPSQRTQVNIKGQAISLAAPSVDQANGGQLAYDLSSATVRITPYPSMAKGNEVTMIWAGQRANGQPTYYTEPLIVTQGAVGHDILFEVPRAEIAALTGGTVEVYYQVKATLVSEVPAQQSARLQLQITGSVALLPAPTVPKADGDRLSPALPYVDVHVPAYAGIAIGDEVRLAWIGDKTGPYSDSQAVETAAERASGVSFRVYEEDIAGNLDHYVTASYSVVRGGVQVGKSASLRLWVGVAQVILPAPRVDEAQGNVLITANVPASGASVRIIAAARLIAGDTGTLHWRGKAGAGTTDVPFTVLQTDQDVIVTVPHAVVAANNGTTITMDYTVNRAGSVITSDPASYAIQATARNGRLLVMGARSRTGRTAQEAAFAYFPGQSVLTALDAQTRQPVEALWRYADQTNAETVTGSRFVDTRPAEVLEVQALGDRVQIRPRNLSGSGENADGAFAAQQDAGSLVAWGSASSGGAIPPSSGISGLTDIVAVTANSSAFAARRQAGQVVAWGSASSGGAIPPSSGISSLTDIVDVVASKSAFAARRSTGQVVAWGPDDSGGSIPATSGISNLTNIVEVVGNFQAFAALRKTGQVVAWGEAKTGGSIPASSGISSLTDIVELIPNWFAFAALRNTGQVVAWGLADYGGDIPVDSGISALTDVVEVVASAYAFAARRRTGQVVAWGRSDMLADSGISNLTDAVKLVPNSWAFAVLRANGQVVAWGNDAYGGNIPANSGISNLTDIVEITGSALAFAARRQSGQVVVWGDADHGGSFPDGSVIPSLTDIIQVVASTRAFAALRANGTVVAWGDANSGGVIPTNIALQLTEVRAIYASHEAFVALTADNRVLAWGNRAAEGNNAAIPAPLQGNISYELNSGA</sequence>
<keyword evidence="2" id="KW-1185">Reference proteome</keyword>
<accession>A0A256EZ67</accession>
<gene>
    <name evidence="1" type="ORF">CEV33_3467</name>
</gene>
<dbReference type="InterPro" id="IPR051553">
    <property type="entry name" value="Ran_GTPase-activating"/>
</dbReference>
<organism evidence="1 2">
    <name type="scientific">Brucella grignonensis</name>
    <dbReference type="NCBI Taxonomy" id="94627"/>
    <lineage>
        <taxon>Bacteria</taxon>
        <taxon>Pseudomonadati</taxon>
        <taxon>Pseudomonadota</taxon>
        <taxon>Alphaproteobacteria</taxon>
        <taxon>Hyphomicrobiales</taxon>
        <taxon>Brucellaceae</taxon>
        <taxon>Brucella/Ochrobactrum group</taxon>
        <taxon>Brucella</taxon>
    </lineage>
</organism>
<dbReference type="RefSeq" id="WP_094542496.1">
    <property type="nucleotide sequence ID" value="NZ_NNRL01000168.1"/>
</dbReference>
<dbReference type="Gene3D" id="2.130.10.30">
    <property type="entry name" value="Regulator of chromosome condensation 1/beta-lactamase-inhibitor protein II"/>
    <property type="match status" value="2"/>
</dbReference>
<proteinExistence type="predicted"/>
<name>A0A256EZ67_9HYPH</name>
<dbReference type="OrthoDB" id="8577868at2"/>
<dbReference type="PANTHER" id="PTHR45982:SF1">
    <property type="entry name" value="REGULATOR OF CHROMOSOME CONDENSATION"/>
    <property type="match status" value="1"/>
</dbReference>
<protein>
    <submittedName>
        <fullName evidence="1">Regulator of chromosome condensation (RCC1) repeat family protein</fullName>
    </submittedName>
</protein>
<dbReference type="PANTHER" id="PTHR45982">
    <property type="entry name" value="REGULATOR OF CHROMOSOME CONDENSATION"/>
    <property type="match status" value="1"/>
</dbReference>
<dbReference type="SUPFAM" id="SSF50985">
    <property type="entry name" value="RCC1/BLIP-II"/>
    <property type="match status" value="2"/>
</dbReference>
<evidence type="ECO:0000313" key="1">
    <source>
        <dbReference type="EMBL" id="OYR07895.1"/>
    </source>
</evidence>
<evidence type="ECO:0000313" key="2">
    <source>
        <dbReference type="Proteomes" id="UP000216478"/>
    </source>
</evidence>
<dbReference type="Proteomes" id="UP000216478">
    <property type="component" value="Unassembled WGS sequence"/>
</dbReference>
<dbReference type="AlphaFoldDB" id="A0A256EZ67"/>
<comment type="caution">
    <text evidence="1">The sequence shown here is derived from an EMBL/GenBank/DDBJ whole genome shotgun (WGS) entry which is preliminary data.</text>
</comment>